<dbReference type="InterPro" id="IPR009061">
    <property type="entry name" value="DNA-bd_dom_put_sf"/>
</dbReference>
<evidence type="ECO:0000256" key="4">
    <source>
        <dbReference type="ARBA" id="ARBA00022490"/>
    </source>
</evidence>
<dbReference type="Pfam" id="PF03484">
    <property type="entry name" value="B5"/>
    <property type="match status" value="1"/>
</dbReference>
<evidence type="ECO:0000256" key="5">
    <source>
        <dbReference type="ARBA" id="ARBA00022555"/>
    </source>
</evidence>
<dbReference type="Proteomes" id="UP000281261">
    <property type="component" value="Unassembled WGS sequence"/>
</dbReference>
<dbReference type="Pfam" id="PF17759">
    <property type="entry name" value="tRNA_synthFbeta"/>
    <property type="match status" value="1"/>
</dbReference>
<evidence type="ECO:0000313" key="21">
    <source>
        <dbReference type="EMBL" id="RLC37873.1"/>
    </source>
</evidence>
<dbReference type="SUPFAM" id="SSF56037">
    <property type="entry name" value="PheT/TilS domain"/>
    <property type="match status" value="1"/>
</dbReference>
<dbReference type="InterPro" id="IPR005147">
    <property type="entry name" value="tRNA_synthase_B5-dom"/>
</dbReference>
<dbReference type="GO" id="GO:0004826">
    <property type="term" value="F:phenylalanine-tRNA ligase activity"/>
    <property type="evidence" value="ECO:0007669"/>
    <property type="project" value="UniProtKB-UniRule"/>
</dbReference>
<gene>
    <name evidence="15 21" type="primary">pheT</name>
    <name evidence="21" type="ORF">DRH29_00455</name>
</gene>
<evidence type="ECO:0000256" key="10">
    <source>
        <dbReference type="ARBA" id="ARBA00022842"/>
    </source>
</evidence>
<keyword evidence="8 15" id="KW-0547">Nucleotide-binding</keyword>
<dbReference type="AlphaFoldDB" id="A0A420ZDU5"/>
<dbReference type="Gene3D" id="3.30.56.10">
    <property type="match status" value="2"/>
</dbReference>
<dbReference type="SUPFAM" id="SSF50249">
    <property type="entry name" value="Nucleic acid-binding proteins"/>
    <property type="match status" value="1"/>
</dbReference>
<evidence type="ECO:0000256" key="6">
    <source>
        <dbReference type="ARBA" id="ARBA00022598"/>
    </source>
</evidence>
<dbReference type="EC" id="6.1.1.20" evidence="15"/>
<dbReference type="SMART" id="SM00874">
    <property type="entry name" value="B5"/>
    <property type="match status" value="1"/>
</dbReference>
<comment type="caution">
    <text evidence="21">The sequence shown here is derived from an EMBL/GenBank/DDBJ whole genome shotgun (WGS) entry which is preliminary data.</text>
</comment>
<evidence type="ECO:0000259" key="18">
    <source>
        <dbReference type="PROSITE" id="PS50886"/>
    </source>
</evidence>
<evidence type="ECO:0000256" key="2">
    <source>
        <dbReference type="ARBA" id="ARBA00008653"/>
    </source>
</evidence>
<name>A0A420ZDU5_UNCK3</name>
<dbReference type="NCBIfam" id="NF045760">
    <property type="entry name" value="YtpR"/>
    <property type="match status" value="1"/>
</dbReference>
<dbReference type="GO" id="GO:0006432">
    <property type="term" value="P:phenylalanyl-tRNA aminoacylation"/>
    <property type="evidence" value="ECO:0007669"/>
    <property type="project" value="UniProtKB-UniRule"/>
</dbReference>
<feature type="coiled-coil region" evidence="17">
    <location>
        <begin position="751"/>
        <end position="778"/>
    </location>
</feature>
<keyword evidence="11 16" id="KW-0694">RNA-binding</keyword>
<comment type="subcellular location">
    <subcellularLocation>
        <location evidence="1 15">Cytoplasm</location>
    </subcellularLocation>
</comment>
<feature type="binding site" evidence="15">
    <location>
        <position position="489"/>
    </location>
    <ligand>
        <name>Mg(2+)</name>
        <dbReference type="ChEBI" id="CHEBI:18420"/>
        <note>shared with alpha subunit</note>
    </ligand>
</feature>
<dbReference type="InterPro" id="IPR005121">
    <property type="entry name" value="Fdx_antiC-bd"/>
</dbReference>
<dbReference type="PANTHER" id="PTHR10947:SF0">
    <property type="entry name" value="PHENYLALANINE--TRNA LIGASE BETA SUBUNIT"/>
    <property type="match status" value="1"/>
</dbReference>
<feature type="domain" description="TRNA-binding" evidence="18">
    <location>
        <begin position="38"/>
        <end position="157"/>
    </location>
</feature>
<dbReference type="InterPro" id="IPR002547">
    <property type="entry name" value="tRNA-bd_dom"/>
</dbReference>
<dbReference type="GO" id="GO:0000049">
    <property type="term" value="F:tRNA binding"/>
    <property type="evidence" value="ECO:0007669"/>
    <property type="project" value="UniProtKB-UniRule"/>
</dbReference>
<proteinExistence type="inferred from homology"/>
<dbReference type="InterPro" id="IPR045864">
    <property type="entry name" value="aa-tRNA-synth_II/BPL/LPL"/>
</dbReference>
<dbReference type="Pfam" id="PF01588">
    <property type="entry name" value="tRNA_bind"/>
    <property type="match status" value="1"/>
</dbReference>
<dbReference type="NCBIfam" id="TIGR00472">
    <property type="entry name" value="pheT_bact"/>
    <property type="match status" value="1"/>
</dbReference>
<evidence type="ECO:0000313" key="22">
    <source>
        <dbReference type="Proteomes" id="UP000281261"/>
    </source>
</evidence>
<protein>
    <recommendedName>
        <fullName evidence="15">Phenylalanine--tRNA ligase beta subunit</fullName>
        <ecNumber evidence="15">6.1.1.20</ecNumber>
    </recommendedName>
    <alternativeName>
        <fullName evidence="15">Phenylalanyl-tRNA synthetase beta subunit</fullName>
        <shortName evidence="15">PheRS</shortName>
    </alternativeName>
</protein>
<evidence type="ECO:0000256" key="15">
    <source>
        <dbReference type="HAMAP-Rule" id="MF_00283"/>
    </source>
</evidence>
<dbReference type="GO" id="GO:0005524">
    <property type="term" value="F:ATP binding"/>
    <property type="evidence" value="ECO:0007669"/>
    <property type="project" value="UniProtKB-UniRule"/>
</dbReference>
<dbReference type="InterPro" id="IPR012340">
    <property type="entry name" value="NA-bd_OB-fold"/>
</dbReference>
<evidence type="ECO:0000256" key="12">
    <source>
        <dbReference type="ARBA" id="ARBA00022917"/>
    </source>
</evidence>
<accession>A0A420ZDU5</accession>
<dbReference type="SUPFAM" id="SSF46955">
    <property type="entry name" value="Putative DNA-binding domain"/>
    <property type="match status" value="1"/>
</dbReference>
<dbReference type="Pfam" id="PF03483">
    <property type="entry name" value="B3_4"/>
    <property type="match status" value="1"/>
</dbReference>
<keyword evidence="7 15" id="KW-0479">Metal-binding</keyword>
<keyword evidence="9 15" id="KW-0067">ATP-binding</keyword>
<dbReference type="HAMAP" id="MF_00283">
    <property type="entry name" value="Phe_tRNA_synth_beta1"/>
    <property type="match status" value="1"/>
</dbReference>
<evidence type="ECO:0000256" key="8">
    <source>
        <dbReference type="ARBA" id="ARBA00022741"/>
    </source>
</evidence>
<evidence type="ECO:0000256" key="11">
    <source>
        <dbReference type="ARBA" id="ARBA00022884"/>
    </source>
</evidence>
<comment type="cofactor">
    <cofactor evidence="15">
        <name>Mg(2+)</name>
        <dbReference type="ChEBI" id="CHEBI:18420"/>
    </cofactor>
    <text evidence="15">Binds 2 magnesium ions per tetramer.</text>
</comment>
<keyword evidence="12 15" id="KW-0648">Protein biosynthesis</keyword>
<evidence type="ECO:0000259" key="20">
    <source>
        <dbReference type="PROSITE" id="PS51483"/>
    </source>
</evidence>
<dbReference type="Gene3D" id="3.30.930.10">
    <property type="entry name" value="Bira Bifunctional Protein, Domain 2"/>
    <property type="match status" value="1"/>
</dbReference>
<dbReference type="Pfam" id="PF03147">
    <property type="entry name" value="FDX-ACB"/>
    <property type="match status" value="1"/>
</dbReference>
<dbReference type="Gene3D" id="3.30.70.380">
    <property type="entry name" value="Ferrodoxin-fold anticodon-binding domain"/>
    <property type="match status" value="1"/>
</dbReference>
<dbReference type="GO" id="GO:0009328">
    <property type="term" value="C:phenylalanine-tRNA ligase complex"/>
    <property type="evidence" value="ECO:0007669"/>
    <property type="project" value="TreeGrafter"/>
</dbReference>
<dbReference type="SMART" id="SM00873">
    <property type="entry name" value="B3_4"/>
    <property type="match status" value="1"/>
</dbReference>
<dbReference type="SUPFAM" id="SSF55681">
    <property type="entry name" value="Class II aaRS and biotin synthetases"/>
    <property type="match status" value="1"/>
</dbReference>
<dbReference type="PANTHER" id="PTHR10947">
    <property type="entry name" value="PHENYLALANYL-TRNA SYNTHETASE BETA CHAIN AND LEUCINE-RICH REPEAT-CONTAINING PROTEIN 47"/>
    <property type="match status" value="1"/>
</dbReference>
<dbReference type="InterPro" id="IPR020825">
    <property type="entry name" value="Phe-tRNA_synthase-like_B3/B4"/>
</dbReference>
<comment type="catalytic activity">
    <reaction evidence="14 15">
        <text>tRNA(Phe) + L-phenylalanine + ATP = L-phenylalanyl-tRNA(Phe) + AMP + diphosphate + H(+)</text>
        <dbReference type="Rhea" id="RHEA:19413"/>
        <dbReference type="Rhea" id="RHEA-COMP:9668"/>
        <dbReference type="Rhea" id="RHEA-COMP:9699"/>
        <dbReference type="ChEBI" id="CHEBI:15378"/>
        <dbReference type="ChEBI" id="CHEBI:30616"/>
        <dbReference type="ChEBI" id="CHEBI:33019"/>
        <dbReference type="ChEBI" id="CHEBI:58095"/>
        <dbReference type="ChEBI" id="CHEBI:78442"/>
        <dbReference type="ChEBI" id="CHEBI:78531"/>
        <dbReference type="ChEBI" id="CHEBI:456215"/>
        <dbReference type="EC" id="6.1.1.20"/>
    </reaction>
</comment>
<feature type="binding site" evidence="15">
    <location>
        <position position="485"/>
    </location>
    <ligand>
        <name>Mg(2+)</name>
        <dbReference type="ChEBI" id="CHEBI:18420"/>
        <note>shared with alpha subunit</note>
    </ligand>
</feature>
<dbReference type="PROSITE" id="PS51447">
    <property type="entry name" value="FDX_ACB"/>
    <property type="match status" value="1"/>
</dbReference>
<evidence type="ECO:0000256" key="16">
    <source>
        <dbReference type="PROSITE-ProRule" id="PRU00209"/>
    </source>
</evidence>
<dbReference type="GO" id="GO:0000287">
    <property type="term" value="F:magnesium ion binding"/>
    <property type="evidence" value="ECO:0007669"/>
    <property type="project" value="UniProtKB-UniRule"/>
</dbReference>
<evidence type="ECO:0000256" key="7">
    <source>
        <dbReference type="ARBA" id="ARBA00022723"/>
    </source>
</evidence>
<dbReference type="CDD" id="cd02796">
    <property type="entry name" value="tRNA_bind_bactPheRS"/>
    <property type="match status" value="1"/>
</dbReference>
<dbReference type="Gene3D" id="3.50.40.10">
    <property type="entry name" value="Phenylalanyl-trna Synthetase, Chain B, domain 3"/>
    <property type="match status" value="1"/>
</dbReference>
<dbReference type="InterPro" id="IPR005146">
    <property type="entry name" value="B3/B4_tRNA-bd"/>
</dbReference>
<evidence type="ECO:0000256" key="9">
    <source>
        <dbReference type="ARBA" id="ARBA00022840"/>
    </source>
</evidence>
<evidence type="ECO:0000256" key="14">
    <source>
        <dbReference type="ARBA" id="ARBA00049255"/>
    </source>
</evidence>
<comment type="similarity">
    <text evidence="2 15">Belongs to the phenylalanyl-tRNA synthetase beta subunit family. Type 1 subfamily.</text>
</comment>
<dbReference type="InterPro" id="IPR004532">
    <property type="entry name" value="Phe-tRNA-ligase_IIc_bsu_bact"/>
</dbReference>
<dbReference type="InterPro" id="IPR033714">
    <property type="entry name" value="tRNA_bind_bactPheRS"/>
</dbReference>
<dbReference type="InterPro" id="IPR041616">
    <property type="entry name" value="PheRS_beta_core"/>
</dbReference>
<dbReference type="InterPro" id="IPR045060">
    <property type="entry name" value="Phe-tRNA-ligase_IIc_bsu"/>
</dbReference>
<reference evidence="21 22" key="1">
    <citation type="submission" date="2018-06" db="EMBL/GenBank/DDBJ databases">
        <title>Extensive metabolic versatility and redundancy in microbially diverse, dynamic hydrothermal sediments.</title>
        <authorList>
            <person name="Dombrowski N."/>
            <person name="Teske A."/>
            <person name="Baker B.J."/>
        </authorList>
    </citation>
    <scope>NUCLEOTIDE SEQUENCE [LARGE SCALE GENOMIC DNA]</scope>
    <source>
        <strain evidence="21">B79_G16</strain>
    </source>
</reference>
<comment type="subunit">
    <text evidence="3 15">Tetramer of two alpha and two beta subunits.</text>
</comment>
<dbReference type="Gene3D" id="2.40.50.140">
    <property type="entry name" value="Nucleic acid-binding proteins"/>
    <property type="match status" value="1"/>
</dbReference>
<feature type="domain" description="B5" evidence="20">
    <location>
        <begin position="426"/>
        <end position="501"/>
    </location>
</feature>
<dbReference type="InterPro" id="IPR036690">
    <property type="entry name" value="Fdx_antiC-bd_sf"/>
</dbReference>
<evidence type="ECO:0000256" key="17">
    <source>
        <dbReference type="SAM" id="Coils"/>
    </source>
</evidence>
<dbReference type="PROSITE" id="PS51483">
    <property type="entry name" value="B5"/>
    <property type="match status" value="1"/>
</dbReference>
<keyword evidence="17" id="KW-0175">Coiled coil</keyword>
<sequence>MKISYNFLKNWIGFKESPQAVADIINLHITEVEEVISSSQYEGVVVGEIKEINPHPNADKLQLAKVDVGHRPGEASGPEGDQILDIVCGASNIAVGQKVPVALEGCVLPNGLKIKSTVIRGQRSFGMLCSKAELNLEKRSGGFRPEGESAPEGIWILNNKLKIGTPLSEVIGEDSDTIFDLKVLSNRPDYLSYLSIAREVAAVLKKDFKPGISLDFKSKQGKFDRSVAVEVKDYKLCPRYMGRVIRNVTVKPSPEWMQRILLASGLRPINNIVDISNYVLLELGQPIHAFDLDKIKDNQIIVRQAKSGETIRGLDGCEHNLENSMLVIADSQKPLAVAGIVGGEESGVTEKTKDIFLEVANFDMVSIRQTSRKLGVHTDSSARFERGLSVLLPELAIRRAINLIQQESLNCEVSAVGIDAHQKLPDATTKIEVATDQINALAGITIPPNEMVDILTRLDMPTVLKNGRLVIQIPHYRQDMRGVADVTEEILKIYGIDKIPHTMPEVVLAPSKVKDLRLAVRRIKEILVRLGFIEIYLSPFDSGSPRAVRLEKPLVSHLTHLKSDLTSGITAAEFMEGNRPADRFKVFELNTAFVDVGEVLPDEFQQLVGRIKDEAAYRQIRGALDTLLAELGIVVEYREVKGLNGMRILADKKQIGEIVRVKDNDAYFSMKIDGLVSRLAGSKKFKPLPKFPPIKFDMAFVVPDRIRIGDILDTIATADILVSKVSLFDVHHLGDEGKNIAFHIEITSEVKTLTKEDRKRVEERIQNLLSERYNAKLRQS</sequence>
<dbReference type="EMBL" id="QMNG01000001">
    <property type="protein sequence ID" value="RLC37873.1"/>
    <property type="molecule type" value="Genomic_DNA"/>
</dbReference>
<dbReference type="PROSITE" id="PS50886">
    <property type="entry name" value="TRBD"/>
    <property type="match status" value="1"/>
</dbReference>
<keyword evidence="6 15" id="KW-0436">Ligase</keyword>
<feature type="binding site" evidence="15">
    <location>
        <position position="488"/>
    </location>
    <ligand>
        <name>Mg(2+)</name>
        <dbReference type="ChEBI" id="CHEBI:18420"/>
        <note>shared with alpha subunit</note>
    </ligand>
</feature>
<evidence type="ECO:0000259" key="19">
    <source>
        <dbReference type="PROSITE" id="PS51447"/>
    </source>
</evidence>
<feature type="domain" description="FDX-ACB" evidence="19">
    <location>
        <begin position="689"/>
        <end position="778"/>
    </location>
</feature>
<keyword evidence="5 16" id="KW-0820">tRNA-binding</keyword>
<dbReference type="SMART" id="SM00896">
    <property type="entry name" value="FDX-ACB"/>
    <property type="match status" value="1"/>
</dbReference>
<evidence type="ECO:0000256" key="1">
    <source>
        <dbReference type="ARBA" id="ARBA00004496"/>
    </source>
</evidence>
<keyword evidence="13 15" id="KW-0030">Aminoacyl-tRNA synthetase</keyword>
<evidence type="ECO:0000256" key="3">
    <source>
        <dbReference type="ARBA" id="ARBA00011209"/>
    </source>
</evidence>
<feature type="binding site" evidence="15">
    <location>
        <position position="479"/>
    </location>
    <ligand>
        <name>Mg(2+)</name>
        <dbReference type="ChEBI" id="CHEBI:18420"/>
        <note>shared with alpha subunit</note>
    </ligand>
</feature>
<evidence type="ECO:0000256" key="13">
    <source>
        <dbReference type="ARBA" id="ARBA00023146"/>
    </source>
</evidence>
<keyword evidence="10 15" id="KW-0460">Magnesium</keyword>
<keyword evidence="4 15" id="KW-0963">Cytoplasm</keyword>
<organism evidence="21 22">
    <name type="scientific">candidate division Kazan bacterium</name>
    <dbReference type="NCBI Taxonomy" id="2202143"/>
    <lineage>
        <taxon>Bacteria</taxon>
        <taxon>Bacteria division Kazan-3B-28</taxon>
    </lineage>
</organism>
<dbReference type="FunFam" id="3.50.40.10:FF:000001">
    <property type="entry name" value="Phenylalanine--tRNA ligase beta subunit"/>
    <property type="match status" value="1"/>
</dbReference>
<dbReference type="SUPFAM" id="SSF54991">
    <property type="entry name" value="Anticodon-binding domain of PheRS"/>
    <property type="match status" value="1"/>
</dbReference>